<evidence type="ECO:0000256" key="6">
    <source>
        <dbReference type="ARBA" id="ARBA00022989"/>
    </source>
</evidence>
<evidence type="ECO:0000256" key="11">
    <source>
        <dbReference type="SAM" id="Phobius"/>
    </source>
</evidence>
<keyword evidence="14" id="KW-1185">Reference proteome</keyword>
<keyword evidence="5" id="KW-0862">Zinc</keyword>
<evidence type="ECO:0000256" key="5">
    <source>
        <dbReference type="ARBA" id="ARBA00022833"/>
    </source>
</evidence>
<evidence type="ECO:0000256" key="2">
    <source>
        <dbReference type="ARBA" id="ARBA00022692"/>
    </source>
</evidence>
<organism evidence="13 14">
    <name type="scientific">Kalanchoe fedtschenkoi</name>
    <name type="common">Lavender scallops</name>
    <name type="synonym">South American air plant</name>
    <dbReference type="NCBI Taxonomy" id="63787"/>
    <lineage>
        <taxon>Eukaryota</taxon>
        <taxon>Viridiplantae</taxon>
        <taxon>Streptophyta</taxon>
        <taxon>Embryophyta</taxon>
        <taxon>Tracheophyta</taxon>
        <taxon>Spermatophyta</taxon>
        <taxon>Magnoliopsida</taxon>
        <taxon>eudicotyledons</taxon>
        <taxon>Gunneridae</taxon>
        <taxon>Pentapetalae</taxon>
        <taxon>Saxifragales</taxon>
        <taxon>Crassulaceae</taxon>
        <taxon>Kalanchoe</taxon>
    </lineage>
</organism>
<keyword evidence="3" id="KW-0479">Metal-binding</keyword>
<evidence type="ECO:0000256" key="7">
    <source>
        <dbReference type="ARBA" id="ARBA00023136"/>
    </source>
</evidence>
<feature type="region of interest" description="Disordered" evidence="10">
    <location>
        <begin position="36"/>
        <end position="70"/>
    </location>
</feature>
<evidence type="ECO:0000256" key="1">
    <source>
        <dbReference type="ARBA" id="ARBA00004370"/>
    </source>
</evidence>
<dbReference type="InterPro" id="IPR001841">
    <property type="entry name" value="Znf_RING"/>
</dbReference>
<comment type="subcellular location">
    <subcellularLocation>
        <location evidence="1">Membrane</location>
    </subcellularLocation>
</comment>
<protein>
    <recommendedName>
        <fullName evidence="12">RING-type domain-containing protein</fullName>
    </recommendedName>
</protein>
<name>A0A7N0VGP0_KALFE</name>
<dbReference type="SUPFAM" id="SSF57850">
    <property type="entry name" value="RING/U-box"/>
    <property type="match status" value="1"/>
</dbReference>
<evidence type="ECO:0000256" key="3">
    <source>
        <dbReference type="ARBA" id="ARBA00022723"/>
    </source>
</evidence>
<dbReference type="GO" id="GO:0008270">
    <property type="term" value="F:zinc ion binding"/>
    <property type="evidence" value="ECO:0007669"/>
    <property type="project" value="UniProtKB-KW"/>
</dbReference>
<feature type="domain" description="RING-type" evidence="12">
    <location>
        <begin position="157"/>
        <end position="199"/>
    </location>
</feature>
<dbReference type="OMA" id="IHICVAS"/>
<keyword evidence="6 11" id="KW-1133">Transmembrane helix</keyword>
<dbReference type="PANTHER" id="PTHR46539:SF9">
    <property type="entry name" value="RING-H2 FINGER PROTEIN ATL56"/>
    <property type="match status" value="1"/>
</dbReference>
<evidence type="ECO:0000259" key="12">
    <source>
        <dbReference type="PROSITE" id="PS50089"/>
    </source>
</evidence>
<dbReference type="EnsemblPlants" id="Kaladp0809s0068.1.v1.1">
    <property type="protein sequence ID" value="Kaladp0809s0068.1.v1.1.CDS.1"/>
    <property type="gene ID" value="Kaladp0809s0068.v1.1"/>
</dbReference>
<reference evidence="13" key="1">
    <citation type="submission" date="2021-01" db="UniProtKB">
        <authorList>
            <consortium name="EnsemblPlants"/>
        </authorList>
    </citation>
    <scope>IDENTIFICATION</scope>
</reference>
<keyword evidence="2 11" id="KW-0812">Transmembrane</keyword>
<feature type="compositionally biased region" description="Low complexity" evidence="10">
    <location>
        <begin position="40"/>
        <end position="60"/>
    </location>
</feature>
<dbReference type="Gramene" id="Kaladp0809s0068.1.v1.1">
    <property type="protein sequence ID" value="Kaladp0809s0068.1.v1.1.CDS.1"/>
    <property type="gene ID" value="Kaladp0809s0068.v1.1"/>
</dbReference>
<dbReference type="Gene3D" id="3.30.40.10">
    <property type="entry name" value="Zinc/RING finger domain, C3HC4 (zinc finger)"/>
    <property type="match status" value="1"/>
</dbReference>
<keyword evidence="4 9" id="KW-0863">Zinc-finger</keyword>
<evidence type="ECO:0000256" key="10">
    <source>
        <dbReference type="SAM" id="MobiDB-lite"/>
    </source>
</evidence>
<feature type="transmembrane region" description="Helical" evidence="11">
    <location>
        <begin position="76"/>
        <end position="109"/>
    </location>
</feature>
<feature type="region of interest" description="Disordered" evidence="10">
    <location>
        <begin position="1"/>
        <end position="23"/>
    </location>
</feature>
<accession>A0A7N0VGP0</accession>
<comment type="similarity">
    <text evidence="8">Belongs to the RING-type zinc finger family. ATL subfamily.</text>
</comment>
<dbReference type="PROSITE" id="PS50089">
    <property type="entry name" value="ZF_RING_2"/>
    <property type="match status" value="1"/>
</dbReference>
<sequence length="224" mass="24331">MSPSSQPDFLSPISPTPNSQAPSFLLPSLQISETLKIPESQMPSDQSDDSSSSPAAATASSDHHQPPMMSKPSPKILSLILRAIIMSLLTSLFFLFVGIAAIFLVHLFLAGRHLHRHRRRQSQFPSSSSSGISQFDLHHPPGFRFDGGSNLDSGSECVICLDRIRDGDFFRILPGCSHAFHLDCIDTWLVKASACPICRARVICAGSGMGADGDQCKQLWTVRA</sequence>
<dbReference type="Pfam" id="PF13639">
    <property type="entry name" value="zf-RING_2"/>
    <property type="match status" value="1"/>
</dbReference>
<evidence type="ECO:0000256" key="9">
    <source>
        <dbReference type="PROSITE-ProRule" id="PRU00175"/>
    </source>
</evidence>
<evidence type="ECO:0000256" key="4">
    <source>
        <dbReference type="ARBA" id="ARBA00022771"/>
    </source>
</evidence>
<evidence type="ECO:0000313" key="13">
    <source>
        <dbReference type="EnsemblPlants" id="Kaladp0809s0068.1.v1.1.CDS.1"/>
    </source>
</evidence>
<evidence type="ECO:0000313" key="14">
    <source>
        <dbReference type="Proteomes" id="UP000594263"/>
    </source>
</evidence>
<dbReference type="InterPro" id="IPR013083">
    <property type="entry name" value="Znf_RING/FYVE/PHD"/>
</dbReference>
<evidence type="ECO:0000256" key="8">
    <source>
        <dbReference type="ARBA" id="ARBA00024209"/>
    </source>
</evidence>
<dbReference type="SMART" id="SM00184">
    <property type="entry name" value="RING"/>
    <property type="match status" value="1"/>
</dbReference>
<dbReference type="PANTHER" id="PTHR46539">
    <property type="entry name" value="E3 UBIQUITIN-PROTEIN LIGASE ATL42"/>
    <property type="match status" value="1"/>
</dbReference>
<dbReference type="Proteomes" id="UP000594263">
    <property type="component" value="Unplaced"/>
</dbReference>
<dbReference type="GO" id="GO:0016020">
    <property type="term" value="C:membrane"/>
    <property type="evidence" value="ECO:0007669"/>
    <property type="project" value="UniProtKB-SubCell"/>
</dbReference>
<keyword evidence="7 11" id="KW-0472">Membrane</keyword>
<proteinExistence type="inferred from homology"/>
<dbReference type="AlphaFoldDB" id="A0A7N0VGP0"/>